<protein>
    <submittedName>
        <fullName evidence="1">Uncharacterized protein</fullName>
    </submittedName>
</protein>
<comment type="caution">
    <text evidence="1">The sequence shown here is derived from an EMBL/GenBank/DDBJ whole genome shotgun (WGS) entry which is preliminary data.</text>
</comment>
<reference evidence="1 2" key="1">
    <citation type="submission" date="2024-09" db="EMBL/GenBank/DDBJ databases">
        <title>Chromosome-scale assembly of Riccia fluitans.</title>
        <authorList>
            <person name="Paukszto L."/>
            <person name="Sawicki J."/>
            <person name="Karawczyk K."/>
            <person name="Piernik-Szablinska J."/>
            <person name="Szczecinska M."/>
            <person name="Mazdziarz M."/>
        </authorList>
    </citation>
    <scope>NUCLEOTIDE SEQUENCE [LARGE SCALE GENOMIC DNA]</scope>
    <source>
        <strain evidence="1">Rf_01</strain>
        <tissue evidence="1">Aerial parts of the thallus</tissue>
    </source>
</reference>
<name>A0ABD1ZE64_9MARC</name>
<evidence type="ECO:0000313" key="2">
    <source>
        <dbReference type="Proteomes" id="UP001605036"/>
    </source>
</evidence>
<accession>A0ABD1ZE64</accession>
<keyword evidence="2" id="KW-1185">Reference proteome</keyword>
<organism evidence="1 2">
    <name type="scientific">Riccia fluitans</name>
    <dbReference type="NCBI Taxonomy" id="41844"/>
    <lineage>
        <taxon>Eukaryota</taxon>
        <taxon>Viridiplantae</taxon>
        <taxon>Streptophyta</taxon>
        <taxon>Embryophyta</taxon>
        <taxon>Marchantiophyta</taxon>
        <taxon>Marchantiopsida</taxon>
        <taxon>Marchantiidae</taxon>
        <taxon>Marchantiales</taxon>
        <taxon>Ricciaceae</taxon>
        <taxon>Riccia</taxon>
    </lineage>
</organism>
<evidence type="ECO:0000313" key="1">
    <source>
        <dbReference type="EMBL" id="KAL2649708.1"/>
    </source>
</evidence>
<sequence length="127" mass="14190">MAGERVTLELRRLPVLNFIPPIPVITETGCIRFNELVSCQSEAAKCVDVMGASSVGTMLHSFFDWSKKEQPNLLEVASSTEQVIIVEIGYLLILIRWGLFPGITLHRGSRSSCRRYCKTTCCGPMLR</sequence>
<proteinExistence type="predicted"/>
<dbReference type="EMBL" id="JBHFFA010000001">
    <property type="protein sequence ID" value="KAL2649708.1"/>
    <property type="molecule type" value="Genomic_DNA"/>
</dbReference>
<dbReference type="AlphaFoldDB" id="A0ABD1ZE64"/>
<gene>
    <name evidence="1" type="ORF">R1flu_017836</name>
</gene>
<dbReference type="Proteomes" id="UP001605036">
    <property type="component" value="Unassembled WGS sequence"/>
</dbReference>